<organism evidence="2 3">
    <name type="scientific">Hafnia alvei FB1</name>
    <dbReference type="NCBI Taxonomy" id="1453496"/>
    <lineage>
        <taxon>Bacteria</taxon>
        <taxon>Pseudomonadati</taxon>
        <taxon>Pseudomonadota</taxon>
        <taxon>Gammaproteobacteria</taxon>
        <taxon>Enterobacterales</taxon>
        <taxon>Hafniaceae</taxon>
        <taxon>Hafnia</taxon>
    </lineage>
</organism>
<keyword evidence="3" id="KW-1185">Reference proteome</keyword>
<name>A0A097QX53_HAFAL</name>
<evidence type="ECO:0000313" key="3">
    <source>
        <dbReference type="Proteomes" id="UP000029986"/>
    </source>
</evidence>
<dbReference type="GO" id="GO:0071111">
    <property type="term" value="F:cyclic-guanylate-specific phosphodiesterase activity"/>
    <property type="evidence" value="ECO:0007669"/>
    <property type="project" value="InterPro"/>
</dbReference>
<dbReference type="OrthoDB" id="6601329at2"/>
<dbReference type="PATRIC" id="fig|1453496.5.peg.157"/>
<dbReference type="SUPFAM" id="SSF141868">
    <property type="entry name" value="EAL domain-like"/>
    <property type="match status" value="1"/>
</dbReference>
<proteinExistence type="predicted"/>
<dbReference type="KEGG" id="hav:AT03_00775"/>
<dbReference type="AlphaFoldDB" id="A0A097QX53"/>
<dbReference type="CDD" id="cd01948">
    <property type="entry name" value="EAL"/>
    <property type="match status" value="1"/>
</dbReference>
<sequence>MEKSANFVIKKVMENSLNLTVDIFLQPVFDLSSFKCVGAEVLVRGFYRRNIVAPNLFIHQLEENGGIICLGSYVIDQTFKYMSEVLIPNNFLYILSVNISLVQLNEQGFAQTVIQLAEKYKIPSDRVMLELTETQGHPDINGQHNAAQLQEYGFLLAWDDVTSADEAEQKMKLVKTDFIKLDRSCFKKGAMDETLKLIDKAQSLDTDVVAEGIETFAQTSLMLKHGVRLAQGFLFSRPLNKDDFNEEYIRKLQ</sequence>
<dbReference type="Proteomes" id="UP000029986">
    <property type="component" value="Chromosome"/>
</dbReference>
<dbReference type="EMBL" id="CP009706">
    <property type="protein sequence ID" value="AIU71074.1"/>
    <property type="molecule type" value="Genomic_DNA"/>
</dbReference>
<accession>A0A097QX53</accession>
<evidence type="ECO:0000259" key="1">
    <source>
        <dbReference type="PROSITE" id="PS50883"/>
    </source>
</evidence>
<dbReference type="RefSeq" id="WP_025797324.1">
    <property type="nucleotide sequence ID" value="NZ_CP009706.1"/>
</dbReference>
<dbReference type="SMART" id="SM00052">
    <property type="entry name" value="EAL"/>
    <property type="match status" value="1"/>
</dbReference>
<dbReference type="InterPro" id="IPR050706">
    <property type="entry name" value="Cyclic-di-GMP_PDE-like"/>
</dbReference>
<dbReference type="InterPro" id="IPR035919">
    <property type="entry name" value="EAL_sf"/>
</dbReference>
<dbReference type="eggNOG" id="COG2200">
    <property type="taxonomic scope" value="Bacteria"/>
</dbReference>
<dbReference type="Pfam" id="PF00563">
    <property type="entry name" value="EAL"/>
    <property type="match status" value="1"/>
</dbReference>
<dbReference type="PANTHER" id="PTHR33121:SF78">
    <property type="entry name" value="CYCLIC DI-GMP PHOSPHODIESTERASE PDEH"/>
    <property type="match status" value="1"/>
</dbReference>
<reference evidence="2 3" key="1">
    <citation type="journal article" date="2014" name="Gut Pathog.">
        <title>Gene clusters of Hafnia alvei strain FB1 important in survival and pathogenesis: a draft genome perspective.</title>
        <authorList>
            <person name="Tan J.Y."/>
            <person name="Yin W.F."/>
            <person name="Chan K.G."/>
        </authorList>
    </citation>
    <scope>NUCLEOTIDE SEQUENCE [LARGE SCALE GENOMIC DNA]</scope>
    <source>
        <strain evidence="2 3">FB1</strain>
    </source>
</reference>
<gene>
    <name evidence="2" type="ORF">AT03_00775</name>
</gene>
<dbReference type="PANTHER" id="PTHR33121">
    <property type="entry name" value="CYCLIC DI-GMP PHOSPHODIESTERASE PDEF"/>
    <property type="match status" value="1"/>
</dbReference>
<dbReference type="Gene3D" id="3.20.20.450">
    <property type="entry name" value="EAL domain"/>
    <property type="match status" value="1"/>
</dbReference>
<feature type="domain" description="EAL" evidence="1">
    <location>
        <begin position="2"/>
        <end position="252"/>
    </location>
</feature>
<dbReference type="PROSITE" id="PS50883">
    <property type="entry name" value="EAL"/>
    <property type="match status" value="1"/>
</dbReference>
<evidence type="ECO:0000313" key="2">
    <source>
        <dbReference type="EMBL" id="AIU71074.1"/>
    </source>
</evidence>
<protein>
    <submittedName>
        <fullName evidence="2">Diguanylate phosphodiesterase</fullName>
    </submittedName>
</protein>
<dbReference type="InterPro" id="IPR001633">
    <property type="entry name" value="EAL_dom"/>
</dbReference>
<dbReference type="HOGENOM" id="CLU_000445_70_50_6"/>